<name>A0A1Y1IAP2_KLENI</name>
<protein>
    <submittedName>
        <fullName evidence="2">Uncharacterized protein</fullName>
    </submittedName>
</protein>
<feature type="compositionally biased region" description="Basic and acidic residues" evidence="1">
    <location>
        <begin position="626"/>
        <end position="647"/>
    </location>
</feature>
<accession>A0A1Y1IAP2</accession>
<dbReference type="EMBL" id="DF237224">
    <property type="protein sequence ID" value="GAQ86191.1"/>
    <property type="molecule type" value="Genomic_DNA"/>
</dbReference>
<dbReference type="Proteomes" id="UP000054558">
    <property type="component" value="Unassembled WGS sequence"/>
</dbReference>
<feature type="region of interest" description="Disordered" evidence="1">
    <location>
        <begin position="594"/>
        <end position="740"/>
    </location>
</feature>
<sequence length="766" mass="81807">MKSHVAGRPQRSSEELVYRMEELMEELALCVGGSGYIWLVVKGGGGHLGGCSPNLKPYKAALADEVEKATERPVVVALEGDPPRLPRTESVLLALAKTRHVELHPIVAMMIQGFNEINNHKVPRVKALADPSTIPSWFPLSAEAYASRSQKMDLHQLFSVLDSIFHEVRGNLRSIQGLHSMLDRAYKNGSCSISTRAGMDSFFHFLEEEALSRVKGPPSNGDVRGDIMAAEDRGVGHGFDNMLSAFGKYNEQPVRRGGELECYGMPPLLANAFQPVASYANGVPPEMILDQKNPRLARGLPRLQSNPALSALETTGGLVNGVVANGLLSNGGESDGALLQEAQTEEMGFAERASEAVEKCAQQKGGKEFVWIVVTEKDGTLGGCSQQLTPYGPALMDQVERAAREPINFPTDAANALPKIADVLRPLSGVRHIDLQPIIAALINGMDDVTSQKGSRKRARKDPSQVPAWFPLPAEKYAGRLQSLDLSECFLIIDAIFGHVRGQLGAIAKLRGSLDRFFAENPACPTGTRAAIDGFLDFLEADAGVPRGSATGLPRGNEGARRILHRRSAFTPCKKEEVTEGADQGASVKMEVVESDVKAVEEPETGVLAGKERTRSNEQATGSGRAEGEEASVDRPDSAAALEKAEQGGEVEAGSDRGEQPIEGSDSGKENLDEAAGDPLVATGGDATGSGVEESKPLEALAGRGRKRSRREGTIQARSKMPRDASGAGKTIPVYKPLPEKTPQAYGRMLSLFEALDTSSGGPSIG</sequence>
<gene>
    <name evidence="2" type="ORF">KFL_002750080</name>
</gene>
<proteinExistence type="predicted"/>
<evidence type="ECO:0000313" key="2">
    <source>
        <dbReference type="EMBL" id="GAQ86191.1"/>
    </source>
</evidence>
<evidence type="ECO:0000256" key="1">
    <source>
        <dbReference type="SAM" id="MobiDB-lite"/>
    </source>
</evidence>
<evidence type="ECO:0000313" key="3">
    <source>
        <dbReference type="Proteomes" id="UP000054558"/>
    </source>
</evidence>
<reference evidence="2 3" key="1">
    <citation type="journal article" date="2014" name="Nat. Commun.">
        <title>Klebsormidium flaccidum genome reveals primary factors for plant terrestrial adaptation.</title>
        <authorList>
            <person name="Hori K."/>
            <person name="Maruyama F."/>
            <person name="Fujisawa T."/>
            <person name="Togashi T."/>
            <person name="Yamamoto N."/>
            <person name="Seo M."/>
            <person name="Sato S."/>
            <person name="Yamada T."/>
            <person name="Mori H."/>
            <person name="Tajima N."/>
            <person name="Moriyama T."/>
            <person name="Ikeuchi M."/>
            <person name="Watanabe M."/>
            <person name="Wada H."/>
            <person name="Kobayashi K."/>
            <person name="Saito M."/>
            <person name="Masuda T."/>
            <person name="Sasaki-Sekimoto Y."/>
            <person name="Mashiguchi K."/>
            <person name="Awai K."/>
            <person name="Shimojima M."/>
            <person name="Masuda S."/>
            <person name="Iwai M."/>
            <person name="Nobusawa T."/>
            <person name="Narise T."/>
            <person name="Kondo S."/>
            <person name="Saito H."/>
            <person name="Sato R."/>
            <person name="Murakawa M."/>
            <person name="Ihara Y."/>
            <person name="Oshima-Yamada Y."/>
            <person name="Ohtaka K."/>
            <person name="Satoh M."/>
            <person name="Sonobe K."/>
            <person name="Ishii M."/>
            <person name="Ohtani R."/>
            <person name="Kanamori-Sato M."/>
            <person name="Honoki R."/>
            <person name="Miyazaki D."/>
            <person name="Mochizuki H."/>
            <person name="Umetsu J."/>
            <person name="Higashi K."/>
            <person name="Shibata D."/>
            <person name="Kamiya Y."/>
            <person name="Sato N."/>
            <person name="Nakamura Y."/>
            <person name="Tabata S."/>
            <person name="Ida S."/>
            <person name="Kurokawa K."/>
            <person name="Ohta H."/>
        </authorList>
    </citation>
    <scope>NUCLEOTIDE SEQUENCE [LARGE SCALE GENOMIC DNA]</scope>
    <source>
        <strain evidence="2 3">NIES-2285</strain>
    </source>
</reference>
<keyword evidence="3" id="KW-1185">Reference proteome</keyword>
<organism evidence="2 3">
    <name type="scientific">Klebsormidium nitens</name>
    <name type="common">Green alga</name>
    <name type="synonym">Ulothrix nitens</name>
    <dbReference type="NCBI Taxonomy" id="105231"/>
    <lineage>
        <taxon>Eukaryota</taxon>
        <taxon>Viridiplantae</taxon>
        <taxon>Streptophyta</taxon>
        <taxon>Klebsormidiophyceae</taxon>
        <taxon>Klebsormidiales</taxon>
        <taxon>Klebsormidiaceae</taxon>
        <taxon>Klebsormidium</taxon>
    </lineage>
</organism>
<feature type="compositionally biased region" description="Basic and acidic residues" evidence="1">
    <location>
        <begin position="654"/>
        <end position="672"/>
    </location>
</feature>
<dbReference type="AlphaFoldDB" id="A0A1Y1IAP2"/>